<gene>
    <name evidence="1" type="ORF">BDZ94DRAFT_1243001</name>
</gene>
<dbReference type="AlphaFoldDB" id="A0A9P5YJE2"/>
<reference evidence="1" key="1">
    <citation type="submission" date="2020-11" db="EMBL/GenBank/DDBJ databases">
        <authorList>
            <consortium name="DOE Joint Genome Institute"/>
            <person name="Ahrendt S."/>
            <person name="Riley R."/>
            <person name="Andreopoulos W."/>
            <person name="Labutti K."/>
            <person name="Pangilinan J."/>
            <person name="Ruiz-Duenas F.J."/>
            <person name="Barrasa J.M."/>
            <person name="Sanchez-Garcia M."/>
            <person name="Camarero S."/>
            <person name="Miyauchi S."/>
            <person name="Serrano A."/>
            <person name="Linde D."/>
            <person name="Babiker R."/>
            <person name="Drula E."/>
            <person name="Ayuso-Fernandez I."/>
            <person name="Pacheco R."/>
            <person name="Padilla G."/>
            <person name="Ferreira P."/>
            <person name="Barriuso J."/>
            <person name="Kellner H."/>
            <person name="Castanera R."/>
            <person name="Alfaro M."/>
            <person name="Ramirez L."/>
            <person name="Pisabarro A.G."/>
            <person name="Kuo A."/>
            <person name="Tritt A."/>
            <person name="Lipzen A."/>
            <person name="He G."/>
            <person name="Yan M."/>
            <person name="Ng V."/>
            <person name="Cullen D."/>
            <person name="Martin F."/>
            <person name="Rosso M.-N."/>
            <person name="Henrissat B."/>
            <person name="Hibbett D."/>
            <person name="Martinez A.T."/>
            <person name="Grigoriev I.V."/>
        </authorList>
    </citation>
    <scope>NUCLEOTIDE SEQUENCE</scope>
    <source>
        <strain evidence="1">CBS 247.69</strain>
    </source>
</reference>
<accession>A0A9P5YJE2</accession>
<comment type="caution">
    <text evidence="1">The sequence shown here is derived from an EMBL/GenBank/DDBJ whole genome shotgun (WGS) entry which is preliminary data.</text>
</comment>
<dbReference type="EMBL" id="MU150229">
    <property type="protein sequence ID" value="KAF9469679.1"/>
    <property type="molecule type" value="Genomic_DNA"/>
</dbReference>
<proteinExistence type="predicted"/>
<protein>
    <submittedName>
        <fullName evidence="1">Uncharacterized protein</fullName>
    </submittedName>
</protein>
<keyword evidence="2" id="KW-1185">Reference proteome</keyword>
<organism evidence="1 2">
    <name type="scientific">Collybia nuda</name>
    <dbReference type="NCBI Taxonomy" id="64659"/>
    <lineage>
        <taxon>Eukaryota</taxon>
        <taxon>Fungi</taxon>
        <taxon>Dikarya</taxon>
        <taxon>Basidiomycota</taxon>
        <taxon>Agaricomycotina</taxon>
        <taxon>Agaricomycetes</taxon>
        <taxon>Agaricomycetidae</taxon>
        <taxon>Agaricales</taxon>
        <taxon>Tricholomatineae</taxon>
        <taxon>Clitocybaceae</taxon>
        <taxon>Collybia</taxon>
    </lineage>
</organism>
<name>A0A9P5YJE2_9AGAR</name>
<dbReference type="OrthoDB" id="630895at2759"/>
<dbReference type="Proteomes" id="UP000807353">
    <property type="component" value="Unassembled WGS sequence"/>
</dbReference>
<evidence type="ECO:0000313" key="1">
    <source>
        <dbReference type="EMBL" id="KAF9469679.1"/>
    </source>
</evidence>
<evidence type="ECO:0000313" key="2">
    <source>
        <dbReference type="Proteomes" id="UP000807353"/>
    </source>
</evidence>
<sequence>MTPPRPSDIVYYPLIVNDPRVYEWLIGLSFPYLREHGEAWYAIIKQPIDAVLAELDAAKVINALVTVNKCPVRTIRKALDNGEDIYLGEIGFDRPEDGKLLAPLDVEVDKKLASGCVHIIFRLLPSFIAIY</sequence>